<dbReference type="EMBL" id="FQXA01000010">
    <property type="protein sequence ID" value="SHH55714.1"/>
    <property type="molecule type" value="Genomic_DNA"/>
</dbReference>
<dbReference type="AlphaFoldDB" id="A0A1M5TYE4"/>
<dbReference type="Proteomes" id="UP000184000">
    <property type="component" value="Unassembled WGS sequence"/>
</dbReference>
<feature type="compositionally biased region" description="Pro residues" evidence="1">
    <location>
        <begin position="1"/>
        <end position="11"/>
    </location>
</feature>
<evidence type="ECO:0000313" key="3">
    <source>
        <dbReference type="Proteomes" id="UP000184000"/>
    </source>
</evidence>
<protein>
    <submittedName>
        <fullName evidence="2">Uncharacterized protein</fullName>
    </submittedName>
</protein>
<evidence type="ECO:0000313" key="2">
    <source>
        <dbReference type="EMBL" id="SHH55714.1"/>
    </source>
</evidence>
<reference evidence="2 3" key="1">
    <citation type="submission" date="2016-11" db="EMBL/GenBank/DDBJ databases">
        <authorList>
            <person name="Jaros S."/>
            <person name="Januszkiewicz K."/>
            <person name="Wedrychowicz H."/>
        </authorList>
    </citation>
    <scope>NUCLEOTIDE SEQUENCE [LARGE SCALE GENOMIC DNA]</scope>
    <source>
        <strain evidence="2 3">DSM 18231</strain>
    </source>
</reference>
<sequence length="49" mass="5174">MSYPTPSPPKGSLPGQRGYPTLRPASPGEAVTFFRGSSPQRVTTAKQAI</sequence>
<proteinExistence type="predicted"/>
<feature type="compositionally biased region" description="Polar residues" evidence="1">
    <location>
        <begin position="35"/>
        <end position="49"/>
    </location>
</feature>
<feature type="region of interest" description="Disordered" evidence="1">
    <location>
        <begin position="1"/>
        <end position="49"/>
    </location>
</feature>
<name>A0A1M5TYE4_9GAMM</name>
<organism evidence="2 3">
    <name type="scientific">Stutzerimonas xanthomarina DSM 18231</name>
    <dbReference type="NCBI Taxonomy" id="1403346"/>
    <lineage>
        <taxon>Bacteria</taxon>
        <taxon>Pseudomonadati</taxon>
        <taxon>Pseudomonadota</taxon>
        <taxon>Gammaproteobacteria</taxon>
        <taxon>Pseudomonadales</taxon>
        <taxon>Pseudomonadaceae</taxon>
        <taxon>Stutzerimonas</taxon>
    </lineage>
</organism>
<evidence type="ECO:0000256" key="1">
    <source>
        <dbReference type="SAM" id="MobiDB-lite"/>
    </source>
</evidence>
<accession>A0A1M5TYE4</accession>
<gene>
    <name evidence="2" type="ORF">SAMN02744645_0009</name>
</gene>